<dbReference type="EMBL" id="JAGTJS010000004">
    <property type="protein sequence ID" value="KAH7271802.1"/>
    <property type="molecule type" value="Genomic_DNA"/>
</dbReference>
<dbReference type="AlphaFoldDB" id="A0A9P9L069"/>
<reference evidence="1" key="1">
    <citation type="journal article" date="2021" name="Nat. Commun.">
        <title>Genetic determinants of endophytism in the Arabidopsis root mycobiome.</title>
        <authorList>
            <person name="Mesny F."/>
            <person name="Miyauchi S."/>
            <person name="Thiergart T."/>
            <person name="Pickel B."/>
            <person name="Atanasova L."/>
            <person name="Karlsson M."/>
            <person name="Huettel B."/>
            <person name="Barry K.W."/>
            <person name="Haridas S."/>
            <person name="Chen C."/>
            <person name="Bauer D."/>
            <person name="Andreopoulos W."/>
            <person name="Pangilinan J."/>
            <person name="LaButti K."/>
            <person name="Riley R."/>
            <person name="Lipzen A."/>
            <person name="Clum A."/>
            <person name="Drula E."/>
            <person name="Henrissat B."/>
            <person name="Kohler A."/>
            <person name="Grigoriev I.V."/>
            <person name="Martin F.M."/>
            <person name="Hacquard S."/>
        </authorList>
    </citation>
    <scope>NUCLEOTIDE SEQUENCE</scope>
    <source>
        <strain evidence="1">FSSC 5 MPI-SDFR-AT-0091</strain>
    </source>
</reference>
<keyword evidence="2" id="KW-1185">Reference proteome</keyword>
<evidence type="ECO:0000313" key="2">
    <source>
        <dbReference type="Proteomes" id="UP000736672"/>
    </source>
</evidence>
<protein>
    <submittedName>
        <fullName evidence="1">Uncharacterized protein</fullName>
    </submittedName>
</protein>
<proteinExistence type="predicted"/>
<comment type="caution">
    <text evidence="1">The sequence shown here is derived from an EMBL/GenBank/DDBJ whole genome shotgun (WGS) entry which is preliminary data.</text>
</comment>
<accession>A0A9P9L069</accession>
<name>A0A9P9L069_FUSSL</name>
<gene>
    <name evidence="1" type="ORF">B0J15DRAFT_224118</name>
</gene>
<evidence type="ECO:0000313" key="1">
    <source>
        <dbReference type="EMBL" id="KAH7271802.1"/>
    </source>
</evidence>
<organism evidence="1 2">
    <name type="scientific">Fusarium solani</name>
    <name type="common">Filamentous fungus</name>
    <dbReference type="NCBI Taxonomy" id="169388"/>
    <lineage>
        <taxon>Eukaryota</taxon>
        <taxon>Fungi</taxon>
        <taxon>Dikarya</taxon>
        <taxon>Ascomycota</taxon>
        <taxon>Pezizomycotina</taxon>
        <taxon>Sordariomycetes</taxon>
        <taxon>Hypocreomycetidae</taxon>
        <taxon>Hypocreales</taxon>
        <taxon>Nectriaceae</taxon>
        <taxon>Fusarium</taxon>
        <taxon>Fusarium solani species complex</taxon>
    </lineage>
</organism>
<sequence>MALDPSFAVYLYDEYTKHLQTEAISDIMAITPAEKHSKLATYGLSPPCRAVVWAVLRGMHGPLSSWSKKAKVIIHDLKRPWFKPEAFRLETGCALWPTPGHIVVLMPLSTGRANIELMPRGTNYCLPAQWEPGMVLFLNETAIRFTGNGCLRFIYISLHKSALPKVKKYRFRYYKA</sequence>
<dbReference type="OrthoDB" id="4977394at2759"/>
<dbReference type="Proteomes" id="UP000736672">
    <property type="component" value="Unassembled WGS sequence"/>
</dbReference>